<evidence type="ECO:0000256" key="1">
    <source>
        <dbReference type="ARBA" id="ARBA00001974"/>
    </source>
</evidence>
<keyword evidence="3" id="KW-0285">Flavoprotein</keyword>
<evidence type="ECO:0000259" key="6">
    <source>
        <dbReference type="Pfam" id="PF01266"/>
    </source>
</evidence>
<dbReference type="AlphaFoldDB" id="A0AAN6E670"/>
<protein>
    <submittedName>
        <fullName evidence="7">FAD dependent oxidoreductase</fullName>
    </submittedName>
</protein>
<evidence type="ECO:0000313" key="8">
    <source>
        <dbReference type="Proteomes" id="UP001203852"/>
    </source>
</evidence>
<keyword evidence="8" id="KW-1185">Reference proteome</keyword>
<accession>A0AAN6E670</accession>
<feature type="domain" description="FAD dependent oxidoreductase" evidence="6">
    <location>
        <begin position="10"/>
        <end position="390"/>
    </location>
</feature>
<name>A0AAN6E670_9EURO</name>
<dbReference type="GO" id="GO:0050660">
    <property type="term" value="F:flavin adenine dinucleotide binding"/>
    <property type="evidence" value="ECO:0007669"/>
    <property type="project" value="InterPro"/>
</dbReference>
<comment type="caution">
    <text evidence="7">The sequence shown here is derived from an EMBL/GenBank/DDBJ whole genome shotgun (WGS) entry which is preliminary data.</text>
</comment>
<evidence type="ECO:0000256" key="3">
    <source>
        <dbReference type="ARBA" id="ARBA00022630"/>
    </source>
</evidence>
<dbReference type="InterPro" id="IPR036188">
    <property type="entry name" value="FAD/NAD-bd_sf"/>
</dbReference>
<reference evidence="7" key="1">
    <citation type="journal article" date="2022" name="bioRxiv">
        <title>Deciphering the potential niche of two novel black yeast fungi from a biological soil crust based on their genomes, phenotypes, and melanin regulation.</title>
        <authorList>
            <consortium name="DOE Joint Genome Institute"/>
            <person name="Carr E.C."/>
            <person name="Barton Q."/>
            <person name="Grambo S."/>
            <person name="Sullivan M."/>
            <person name="Renfro C.M."/>
            <person name="Kuo A."/>
            <person name="Pangilinan J."/>
            <person name="Lipzen A."/>
            <person name="Keymanesh K."/>
            <person name="Savage E."/>
            <person name="Barry K."/>
            <person name="Grigoriev I.V."/>
            <person name="Riekhof W.R."/>
            <person name="Harris S.S."/>
        </authorList>
    </citation>
    <scope>NUCLEOTIDE SEQUENCE</scope>
    <source>
        <strain evidence="7">JF 03-4F</strain>
    </source>
</reference>
<dbReference type="Proteomes" id="UP001203852">
    <property type="component" value="Unassembled WGS sequence"/>
</dbReference>
<keyword evidence="4" id="KW-0274">FAD</keyword>
<dbReference type="GO" id="GO:0008115">
    <property type="term" value="F:sarcosine oxidase activity"/>
    <property type="evidence" value="ECO:0007669"/>
    <property type="project" value="TreeGrafter"/>
</dbReference>
<evidence type="ECO:0000256" key="4">
    <source>
        <dbReference type="ARBA" id="ARBA00022827"/>
    </source>
</evidence>
<dbReference type="InterPro" id="IPR006076">
    <property type="entry name" value="FAD-dep_OxRdtase"/>
</dbReference>
<evidence type="ECO:0000256" key="5">
    <source>
        <dbReference type="ARBA" id="ARBA00023002"/>
    </source>
</evidence>
<dbReference type="GO" id="GO:0051698">
    <property type="term" value="F:saccharopine oxidase activity"/>
    <property type="evidence" value="ECO:0007669"/>
    <property type="project" value="TreeGrafter"/>
</dbReference>
<evidence type="ECO:0000256" key="2">
    <source>
        <dbReference type="ARBA" id="ARBA00010989"/>
    </source>
</evidence>
<dbReference type="InterPro" id="IPR045170">
    <property type="entry name" value="MTOX"/>
</dbReference>
<organism evidence="7 8">
    <name type="scientific">Exophiala viscosa</name>
    <dbReference type="NCBI Taxonomy" id="2486360"/>
    <lineage>
        <taxon>Eukaryota</taxon>
        <taxon>Fungi</taxon>
        <taxon>Dikarya</taxon>
        <taxon>Ascomycota</taxon>
        <taxon>Pezizomycotina</taxon>
        <taxon>Eurotiomycetes</taxon>
        <taxon>Chaetothyriomycetidae</taxon>
        <taxon>Chaetothyriales</taxon>
        <taxon>Herpotrichiellaceae</taxon>
        <taxon>Exophiala</taxon>
    </lineage>
</organism>
<dbReference type="SUPFAM" id="SSF51905">
    <property type="entry name" value="FAD/NAD(P)-binding domain"/>
    <property type="match status" value="1"/>
</dbReference>
<keyword evidence="5" id="KW-0560">Oxidoreductase</keyword>
<comment type="cofactor">
    <cofactor evidence="1">
        <name>FAD</name>
        <dbReference type="ChEBI" id="CHEBI:57692"/>
    </cofactor>
</comment>
<comment type="similarity">
    <text evidence="2">Belongs to the MSOX/MTOX family.</text>
</comment>
<dbReference type="PANTHER" id="PTHR10961:SF37">
    <property type="entry name" value="FAD DEPENDENT OXIDOREDUCTASE DOMAIN-CONTAINING PROTEIN"/>
    <property type="match status" value="1"/>
</dbReference>
<gene>
    <name evidence="7" type="ORF">EDD36DRAFT_13476</name>
</gene>
<dbReference type="Gene3D" id="3.50.50.60">
    <property type="entry name" value="FAD/NAD(P)-binding domain"/>
    <property type="match status" value="1"/>
</dbReference>
<dbReference type="Pfam" id="PF01266">
    <property type="entry name" value="DAO"/>
    <property type="match status" value="1"/>
</dbReference>
<sequence length="431" mass="47739">MGSVGDHHCDVLILGGGIFGTSTAYHLSLTHPDPSRIIVLDRAHVPSPDAASSDINKIVRADYSKAFYMDLASEAMESWTKDPLLRSYFHQTGWVMVDEKDSDLADRIRKNFRESGRPDTSADVTLDDVKSKWGGVLSGIDTSGYSKAYTNSSAGWADASSAVEAMMNKAIGAGVRHEVGEVDHLVSDGQKLTGVRTADGRIFTAEKILLATGAWTPSLMAPFEKTMKIADEDSIQKQIQAAGVCVAAFKLSEDEARHYSQMPVLIYGAKGEVMPPNYERLFKFTNANTFLNTKPHPITGQDISVPAPDQKSVPRALQHESTEIIRQRVPEILDNGRVPDDWRLCWDAVSPDQNQLITRHPDPRLSNLYFATAGSFHSWKFLPNIGRYVVNVLNGKSNGQEKDKAWAWKRTWSERGAHEKVLPRAQLADFK</sequence>
<dbReference type="Gene3D" id="3.30.9.10">
    <property type="entry name" value="D-Amino Acid Oxidase, subunit A, domain 2"/>
    <property type="match status" value="1"/>
</dbReference>
<proteinExistence type="inferred from homology"/>
<dbReference type="PANTHER" id="PTHR10961">
    <property type="entry name" value="PEROXISOMAL SARCOSINE OXIDASE"/>
    <property type="match status" value="1"/>
</dbReference>
<dbReference type="EMBL" id="MU404350">
    <property type="protein sequence ID" value="KAI1617824.1"/>
    <property type="molecule type" value="Genomic_DNA"/>
</dbReference>
<evidence type="ECO:0000313" key="7">
    <source>
        <dbReference type="EMBL" id="KAI1617824.1"/>
    </source>
</evidence>